<keyword evidence="1" id="KW-1133">Transmembrane helix</keyword>
<organism evidence="2 3">
    <name type="scientific">Clostridium perfringens</name>
    <dbReference type="NCBI Taxonomy" id="1502"/>
    <lineage>
        <taxon>Bacteria</taxon>
        <taxon>Bacillati</taxon>
        <taxon>Bacillota</taxon>
        <taxon>Clostridia</taxon>
        <taxon>Eubacteriales</taxon>
        <taxon>Clostridiaceae</taxon>
        <taxon>Clostridium</taxon>
    </lineage>
</organism>
<sequence length="162" mass="18423">MKEHLTAKILNVILILGIILTFFALLGTPLIGTAFFKSEFGILNHSLIFKVSFCIYLCAIPYIIALFKLNKLCKLVIKNKSFSNESITCLKTIAICVFSEMLIFIFASLFLKFNTNIFNDFTMIPIMILISIICIPLTLLCLVFSELFYNAKEIKDENDQTI</sequence>
<gene>
    <name evidence="2" type="ORF">JFP838_00855</name>
</gene>
<protein>
    <submittedName>
        <fullName evidence="2">Membrane protein</fullName>
    </submittedName>
</protein>
<evidence type="ECO:0000313" key="3">
    <source>
        <dbReference type="Proteomes" id="UP000070260"/>
    </source>
</evidence>
<keyword evidence="1" id="KW-0472">Membrane</keyword>
<name>A0A127EEJ7_CLOPF</name>
<dbReference type="RefSeq" id="WP_061426118.1">
    <property type="nucleotide sequence ID" value="NZ_CATNZO010000001.1"/>
</dbReference>
<dbReference type="Proteomes" id="UP000070260">
    <property type="component" value="Chromosome"/>
</dbReference>
<evidence type="ECO:0000313" key="2">
    <source>
        <dbReference type="EMBL" id="AMN34363.1"/>
    </source>
</evidence>
<feature type="transmembrane region" description="Helical" evidence="1">
    <location>
        <begin position="12"/>
        <end position="35"/>
    </location>
</feature>
<dbReference type="EMBL" id="CP010994">
    <property type="protein sequence ID" value="AMN34363.1"/>
    <property type="molecule type" value="Genomic_DNA"/>
</dbReference>
<feature type="transmembrane region" description="Helical" evidence="1">
    <location>
        <begin position="123"/>
        <end position="145"/>
    </location>
</feature>
<feature type="transmembrane region" description="Helical" evidence="1">
    <location>
        <begin position="88"/>
        <end position="111"/>
    </location>
</feature>
<dbReference type="InterPro" id="IPR021354">
    <property type="entry name" value="DUF2975"/>
</dbReference>
<dbReference type="OrthoDB" id="1751814at2"/>
<feature type="transmembrane region" description="Helical" evidence="1">
    <location>
        <begin position="47"/>
        <end position="67"/>
    </location>
</feature>
<accession>A0A127EEJ7</accession>
<dbReference type="Pfam" id="PF11188">
    <property type="entry name" value="DUF2975"/>
    <property type="match status" value="1"/>
</dbReference>
<reference evidence="2 3" key="1">
    <citation type="journal article" date="2016" name="PLoS ONE">
        <title>Plasmid Characterization and Chromosome Analysis of Two netF+ Clostridium perfringens Isolates Associated with Foal and Canine Necrotizing Enteritis.</title>
        <authorList>
            <person name="Mehdizadeh Gohari I."/>
            <person name="Kropinski A.M."/>
            <person name="Weese S.J."/>
            <person name="Parreira V.R."/>
            <person name="Whitehead A.E."/>
            <person name="Boerlin P."/>
            <person name="Prescott J.F."/>
        </authorList>
    </citation>
    <scope>NUCLEOTIDE SEQUENCE [LARGE SCALE GENOMIC DNA]</scope>
    <source>
        <strain evidence="2 3">JP838</strain>
    </source>
</reference>
<keyword evidence="1" id="KW-0812">Transmembrane</keyword>
<proteinExistence type="predicted"/>
<dbReference type="PATRIC" id="fig|1502.177.peg.151"/>
<evidence type="ECO:0000256" key="1">
    <source>
        <dbReference type="SAM" id="Phobius"/>
    </source>
</evidence>
<dbReference type="AlphaFoldDB" id="A0A127EEJ7"/>